<dbReference type="PROSITE" id="PS00973">
    <property type="entry name" value="USP_2"/>
    <property type="match status" value="1"/>
</dbReference>
<dbReference type="EMBL" id="JAZGQO010000021">
    <property type="protein sequence ID" value="KAK6165637.1"/>
    <property type="molecule type" value="Genomic_DNA"/>
</dbReference>
<dbReference type="Proteomes" id="UP001347796">
    <property type="component" value="Unassembled WGS sequence"/>
</dbReference>
<dbReference type="GO" id="GO:0016579">
    <property type="term" value="P:protein deubiquitination"/>
    <property type="evidence" value="ECO:0007669"/>
    <property type="project" value="InterPro"/>
</dbReference>
<evidence type="ECO:0000256" key="1">
    <source>
        <dbReference type="RuleBase" id="RU366025"/>
    </source>
</evidence>
<dbReference type="InterPro" id="IPR028889">
    <property type="entry name" value="USP"/>
</dbReference>
<dbReference type="InterPro" id="IPR001394">
    <property type="entry name" value="Peptidase_C19_UCH"/>
</dbReference>
<dbReference type="GO" id="GO:0004843">
    <property type="term" value="F:cysteine-type deubiquitinase activity"/>
    <property type="evidence" value="ECO:0007669"/>
    <property type="project" value="UniProtKB-UniRule"/>
</dbReference>
<dbReference type="InterPro" id="IPR018200">
    <property type="entry name" value="USP_CS"/>
</dbReference>
<dbReference type="PROSITE" id="PS50235">
    <property type="entry name" value="USP_3"/>
    <property type="match status" value="1"/>
</dbReference>
<gene>
    <name evidence="3" type="ORF">SNE40_022527</name>
</gene>
<keyword evidence="1" id="KW-0833">Ubl conjugation pathway</keyword>
<dbReference type="GO" id="GO:0000082">
    <property type="term" value="P:G1/S transition of mitotic cell cycle"/>
    <property type="evidence" value="ECO:0007669"/>
    <property type="project" value="TreeGrafter"/>
</dbReference>
<keyword evidence="1" id="KW-0378">Hydrolase</keyword>
<dbReference type="AlphaFoldDB" id="A0AAN8FWK8"/>
<accession>A0AAN8FWK8</accession>
<dbReference type="PROSITE" id="PS50330">
    <property type="entry name" value="UIM"/>
    <property type="match status" value="3"/>
</dbReference>
<dbReference type="EC" id="3.4.19.12" evidence="1"/>
<dbReference type="InterPro" id="IPR038765">
    <property type="entry name" value="Papain-like_cys_pep_sf"/>
</dbReference>
<organism evidence="3 4">
    <name type="scientific">Patella caerulea</name>
    <name type="common">Rayed Mediterranean limpet</name>
    <dbReference type="NCBI Taxonomy" id="87958"/>
    <lineage>
        <taxon>Eukaryota</taxon>
        <taxon>Metazoa</taxon>
        <taxon>Spiralia</taxon>
        <taxon>Lophotrochozoa</taxon>
        <taxon>Mollusca</taxon>
        <taxon>Gastropoda</taxon>
        <taxon>Patellogastropoda</taxon>
        <taxon>Patelloidea</taxon>
        <taxon>Patellidae</taxon>
        <taxon>Patella</taxon>
    </lineage>
</organism>
<feature type="domain" description="USP" evidence="2">
    <location>
        <begin position="281"/>
        <end position="801"/>
    </location>
</feature>
<keyword evidence="1" id="KW-0645">Protease</keyword>
<dbReference type="GO" id="GO:0006508">
    <property type="term" value="P:proteolysis"/>
    <property type="evidence" value="ECO:0007669"/>
    <property type="project" value="UniProtKB-KW"/>
</dbReference>
<dbReference type="SUPFAM" id="SSF54001">
    <property type="entry name" value="Cysteine proteinases"/>
    <property type="match status" value="1"/>
</dbReference>
<dbReference type="Pfam" id="PF02809">
    <property type="entry name" value="UIM"/>
    <property type="match status" value="3"/>
</dbReference>
<comment type="similarity">
    <text evidence="1">Belongs to the peptidase C19 family.</text>
</comment>
<keyword evidence="1" id="KW-0788">Thiol protease</keyword>
<dbReference type="SMART" id="SM00726">
    <property type="entry name" value="UIM"/>
    <property type="match status" value="3"/>
</dbReference>
<evidence type="ECO:0000313" key="4">
    <source>
        <dbReference type="Proteomes" id="UP001347796"/>
    </source>
</evidence>
<dbReference type="GO" id="GO:0005634">
    <property type="term" value="C:nucleus"/>
    <property type="evidence" value="ECO:0007669"/>
    <property type="project" value="TreeGrafter"/>
</dbReference>
<proteinExistence type="inferred from homology"/>
<dbReference type="PANTHER" id="PTHR24006:SF915">
    <property type="entry name" value="UBIQUITIN CARBOXYL-TERMINAL HYDROLASE-RELATED"/>
    <property type="match status" value="1"/>
</dbReference>
<protein>
    <recommendedName>
        <fullName evidence="1">Ubiquitin carboxyl-terminal hydrolase</fullName>
        <ecNumber evidence="1">3.4.19.12</ecNumber>
    </recommendedName>
</protein>
<sequence>MHGVRFKGQVKYSGINSGNSNWKSGSIEITNNSGSWICNLYFDCNSKEKPVRGYKISAKNIVHTIYKNRFVLELKQIHFHFKPTENTSDGCIDQIKAIMNEVLGDRADENGILRTPELKRNYHSTPNKTLPYIFNSSNNLSNVDMIDMIDNTENNPPDVLAKSSHVLNGEGIESGDDFEEAKENKYRGPTSAFTPEQFLKRGSEKSRETLKSITAGGFYSSSAVKQSTPMLTLNGCSSKRSLGFMPDPTPVKKMRLSDCNYSWVKNKSTPKIEINKTSSLHGFSNLGNTCYMNATLQSLFGLDTFSTDLIHTNRHLMQKLSQDSLYYHLAKLLKARRNTNLPDSQRRDFLRNVKRAISTSAKRFSGYQQHDAHEFLGQVLDQLKEEVMKIEKLKNVSTPPKELNNNNRLTNNDDDIINPTVQNFEFEVHHSIQCLQCDEEVEKIEQFNDLSLDMPKRYNSMGSRSIQDALNVFLDKEKIEYLCSKCGHDKSEVTHRFKTLPRILVLQLKRNRYDSVASKNGKVIQGIRIPKLLSLGYFCNEDTVPCKSVPNFIPNIRFRKLSQNNDSNSRIDDELPPLPDFDEILKDKTEDEDIAKAIELSLAQQKQPNDENEETEEEQLAKVLELSRREGQKDTTELNSFCSDPELEKLTEDERIEMAIQQSLMLVEEEENKHNTSTDDLQTSNNNSFNGEVDLRCFEDKENLFDLEICPTAEQENEREREYRFKKFETDRDFPFSSYRLVSIVNHIGSSSSAGHYISDVFDLKKQSWSSFDDARVTPMSETEVCNRREKSGYIFFYMNKTIFEEMTRMYSTASITDTS</sequence>
<dbReference type="CDD" id="cd02257">
    <property type="entry name" value="Peptidase_C19"/>
    <property type="match status" value="1"/>
</dbReference>
<name>A0AAN8FWK8_PATCE</name>
<dbReference type="Gene3D" id="3.90.70.10">
    <property type="entry name" value="Cysteine proteinases"/>
    <property type="match status" value="2"/>
</dbReference>
<dbReference type="InterPro" id="IPR050164">
    <property type="entry name" value="Peptidase_C19"/>
</dbReference>
<evidence type="ECO:0000313" key="3">
    <source>
        <dbReference type="EMBL" id="KAK6165637.1"/>
    </source>
</evidence>
<dbReference type="PANTHER" id="PTHR24006">
    <property type="entry name" value="UBIQUITIN CARBOXYL-TERMINAL HYDROLASE"/>
    <property type="match status" value="1"/>
</dbReference>
<keyword evidence="4" id="KW-1185">Reference proteome</keyword>
<comment type="caution">
    <text evidence="3">The sequence shown here is derived from an EMBL/GenBank/DDBJ whole genome shotgun (WGS) entry which is preliminary data.</text>
</comment>
<reference evidence="3 4" key="1">
    <citation type="submission" date="2024-01" db="EMBL/GenBank/DDBJ databases">
        <title>The genome of the rayed Mediterranean limpet Patella caerulea (Linnaeus, 1758).</title>
        <authorList>
            <person name="Anh-Thu Weber A."/>
            <person name="Halstead-Nussloch G."/>
        </authorList>
    </citation>
    <scope>NUCLEOTIDE SEQUENCE [LARGE SCALE GENOMIC DNA]</scope>
    <source>
        <strain evidence="3">AATW-2023a</strain>
        <tissue evidence="3">Whole specimen</tissue>
    </source>
</reference>
<comment type="catalytic activity">
    <reaction evidence="1">
        <text>Thiol-dependent hydrolysis of ester, thioester, amide, peptide and isopeptide bonds formed by the C-terminal Gly of ubiquitin (a 76-residue protein attached to proteins as an intracellular targeting signal).</text>
        <dbReference type="EC" id="3.4.19.12"/>
    </reaction>
</comment>
<dbReference type="InterPro" id="IPR003903">
    <property type="entry name" value="UIM_dom"/>
</dbReference>
<dbReference type="Pfam" id="PF00443">
    <property type="entry name" value="UCH"/>
    <property type="match status" value="1"/>
</dbReference>
<dbReference type="PROSITE" id="PS00972">
    <property type="entry name" value="USP_1"/>
    <property type="match status" value="1"/>
</dbReference>
<evidence type="ECO:0000259" key="2">
    <source>
        <dbReference type="PROSITE" id="PS50235"/>
    </source>
</evidence>
<dbReference type="GO" id="GO:0005829">
    <property type="term" value="C:cytosol"/>
    <property type="evidence" value="ECO:0007669"/>
    <property type="project" value="TreeGrafter"/>
</dbReference>